<evidence type="ECO:0000256" key="6">
    <source>
        <dbReference type="RuleBase" id="RU364057"/>
    </source>
</evidence>
<comment type="caution">
    <text evidence="7">The sequence shown here is derived from an EMBL/GenBank/DDBJ whole genome shotgun (WGS) entry which is preliminary data.</text>
</comment>
<comment type="similarity">
    <text evidence="1 6">Belongs to the peptidase M76 family.</text>
</comment>
<dbReference type="GO" id="GO:0034982">
    <property type="term" value="P:mitochondrial protein processing"/>
    <property type="evidence" value="ECO:0007669"/>
    <property type="project" value="TreeGrafter"/>
</dbReference>
<evidence type="ECO:0000313" key="7">
    <source>
        <dbReference type="EMBL" id="CAF0815309.1"/>
    </source>
</evidence>
<accession>A0A813TMY2</accession>
<dbReference type="Pfam" id="PF09768">
    <property type="entry name" value="Peptidase_M76"/>
    <property type="match status" value="1"/>
</dbReference>
<evidence type="ECO:0000313" key="8">
    <source>
        <dbReference type="Proteomes" id="UP000663879"/>
    </source>
</evidence>
<evidence type="ECO:0000256" key="2">
    <source>
        <dbReference type="ARBA" id="ARBA00022670"/>
    </source>
</evidence>
<dbReference type="GO" id="GO:0004222">
    <property type="term" value="F:metalloendopeptidase activity"/>
    <property type="evidence" value="ECO:0007669"/>
    <property type="project" value="InterPro"/>
</dbReference>
<sequence length="263" mass="30564">MSDKQESDVPSDTRKSQDLYTNSAKDFRPNKFEDFGYFFYPQRFGNIVQPKWYEKFFSYGKSRELLNKSLCEQNVENCIEKHPGVKLLLSAMKSIGCEANILRHFSCEYCDKAVKGGFDPSTNQSILCYNTIENHSKDEVAKELMSSLLQSYDYCRAEYNMFDLRHLACTQVRAANLTSCSVMDAIANDSALFHFKEAQKECVRRKAALSLQMVRNITEAEAYKAVDHVFDRCYNDTEPFGRRVLNENDCERAYRDRKRFGFN</sequence>
<evidence type="ECO:0000256" key="5">
    <source>
        <dbReference type="ARBA" id="ARBA00023049"/>
    </source>
</evidence>
<keyword evidence="8" id="KW-1185">Reference proteome</keyword>
<protein>
    <recommendedName>
        <fullName evidence="6">Mitochondrial inner membrane protease ATP23</fullName>
        <ecNumber evidence="6">3.4.24.-</ecNumber>
    </recommendedName>
</protein>
<dbReference type="GO" id="GO:0033615">
    <property type="term" value="P:mitochondrial proton-transporting ATP synthase complex assembly"/>
    <property type="evidence" value="ECO:0007669"/>
    <property type="project" value="TreeGrafter"/>
</dbReference>
<evidence type="ECO:0000256" key="3">
    <source>
        <dbReference type="ARBA" id="ARBA00022723"/>
    </source>
</evidence>
<keyword evidence="4 6" id="KW-0378">Hydrolase</keyword>
<gene>
    <name evidence="7" type="ORF">OXX778_LOCUS7182</name>
</gene>
<dbReference type="EMBL" id="CAJNOC010000902">
    <property type="protein sequence ID" value="CAF0815309.1"/>
    <property type="molecule type" value="Genomic_DNA"/>
</dbReference>
<keyword evidence="5 6" id="KW-0482">Metalloprotease</keyword>
<dbReference type="InterPro" id="IPR019165">
    <property type="entry name" value="Peptidase_M76_ATP23"/>
</dbReference>
<proteinExistence type="inferred from homology"/>
<reference evidence="7" key="1">
    <citation type="submission" date="2021-02" db="EMBL/GenBank/DDBJ databases">
        <authorList>
            <person name="Nowell W R."/>
        </authorList>
    </citation>
    <scope>NUCLEOTIDE SEQUENCE</scope>
    <source>
        <strain evidence="7">Ploen Becks lab</strain>
    </source>
</reference>
<evidence type="ECO:0000256" key="4">
    <source>
        <dbReference type="ARBA" id="ARBA00022801"/>
    </source>
</evidence>
<organism evidence="7 8">
    <name type="scientific">Brachionus calyciflorus</name>
    <dbReference type="NCBI Taxonomy" id="104777"/>
    <lineage>
        <taxon>Eukaryota</taxon>
        <taxon>Metazoa</taxon>
        <taxon>Spiralia</taxon>
        <taxon>Gnathifera</taxon>
        <taxon>Rotifera</taxon>
        <taxon>Eurotatoria</taxon>
        <taxon>Monogononta</taxon>
        <taxon>Pseudotrocha</taxon>
        <taxon>Ploima</taxon>
        <taxon>Brachionidae</taxon>
        <taxon>Brachionus</taxon>
    </lineage>
</organism>
<evidence type="ECO:0000256" key="1">
    <source>
        <dbReference type="ARBA" id="ARBA00009915"/>
    </source>
</evidence>
<name>A0A813TMY2_9BILA</name>
<dbReference type="AlphaFoldDB" id="A0A813TMY2"/>
<dbReference type="PANTHER" id="PTHR21711:SF0">
    <property type="entry name" value="MITOCHONDRIAL INNER MEMBRANE PROTEASE ATP23 HOMOLOG"/>
    <property type="match status" value="1"/>
</dbReference>
<dbReference type="GO" id="GO:0005739">
    <property type="term" value="C:mitochondrion"/>
    <property type="evidence" value="ECO:0007669"/>
    <property type="project" value="GOC"/>
</dbReference>
<keyword evidence="3 6" id="KW-0479">Metal-binding</keyword>
<dbReference type="OrthoDB" id="285308at2759"/>
<dbReference type="GO" id="GO:0046872">
    <property type="term" value="F:metal ion binding"/>
    <property type="evidence" value="ECO:0007669"/>
    <property type="project" value="UniProtKB-KW"/>
</dbReference>
<keyword evidence="2 6" id="KW-0645">Protease</keyword>
<dbReference type="PANTHER" id="PTHR21711">
    <property type="entry name" value="MITOCHONDRIAL INNER MEMBRANE PROTEASE"/>
    <property type="match status" value="1"/>
</dbReference>
<dbReference type="Proteomes" id="UP000663879">
    <property type="component" value="Unassembled WGS sequence"/>
</dbReference>
<dbReference type="EC" id="3.4.24.-" evidence="6"/>